<dbReference type="EMBL" id="KL363232">
    <property type="protein sequence ID" value="KFD52065.1"/>
    <property type="molecule type" value="Genomic_DNA"/>
</dbReference>
<evidence type="ECO:0000256" key="1">
    <source>
        <dbReference type="SAM" id="MobiDB-lite"/>
    </source>
</evidence>
<evidence type="ECO:0000313" key="2">
    <source>
        <dbReference type="EMBL" id="KFD52065.1"/>
    </source>
</evidence>
<sequence>MSHPTISVATYEGPPKETSHQTQHCRIAIVDLHPTASCQGERAPFSMLRHPGSLSKGTLLAK</sequence>
<feature type="region of interest" description="Disordered" evidence="1">
    <location>
        <begin position="1"/>
        <end position="21"/>
    </location>
</feature>
<accession>A0A085N8S0</accession>
<name>A0A085N8S0_9BILA</name>
<dbReference type="EMBL" id="KL367531">
    <property type="protein sequence ID" value="KFD65866.1"/>
    <property type="molecule type" value="Genomic_DNA"/>
</dbReference>
<evidence type="ECO:0000313" key="4">
    <source>
        <dbReference type="Proteomes" id="UP000030764"/>
    </source>
</evidence>
<reference evidence="3 4" key="1">
    <citation type="journal article" date="2014" name="Nat. Genet.">
        <title>Genome and transcriptome of the porcine whipworm Trichuris suis.</title>
        <authorList>
            <person name="Jex A.R."/>
            <person name="Nejsum P."/>
            <person name="Schwarz E.M."/>
            <person name="Hu L."/>
            <person name="Young N.D."/>
            <person name="Hall R.S."/>
            <person name="Korhonen P.K."/>
            <person name="Liao S."/>
            <person name="Thamsborg S."/>
            <person name="Xia J."/>
            <person name="Xu P."/>
            <person name="Wang S."/>
            <person name="Scheerlinck J.P."/>
            <person name="Hofmann A."/>
            <person name="Sternberg P.W."/>
            <person name="Wang J."/>
            <person name="Gasser R.B."/>
        </authorList>
    </citation>
    <scope>NUCLEOTIDE SEQUENCE [LARGE SCALE GENOMIC DNA]</scope>
    <source>
        <strain evidence="3">DCEP-RM93F</strain>
        <strain evidence="2">DCEP-RM93M</strain>
    </source>
</reference>
<proteinExistence type="predicted"/>
<evidence type="ECO:0000313" key="3">
    <source>
        <dbReference type="EMBL" id="KFD65866.1"/>
    </source>
</evidence>
<keyword evidence="4" id="KW-1185">Reference proteome</keyword>
<organism evidence="3">
    <name type="scientific">Trichuris suis</name>
    <name type="common">pig whipworm</name>
    <dbReference type="NCBI Taxonomy" id="68888"/>
    <lineage>
        <taxon>Eukaryota</taxon>
        <taxon>Metazoa</taxon>
        <taxon>Ecdysozoa</taxon>
        <taxon>Nematoda</taxon>
        <taxon>Enoplea</taxon>
        <taxon>Dorylaimia</taxon>
        <taxon>Trichinellida</taxon>
        <taxon>Trichuridae</taxon>
        <taxon>Trichuris</taxon>
    </lineage>
</organism>
<dbReference type="Proteomes" id="UP000030758">
    <property type="component" value="Unassembled WGS sequence"/>
</dbReference>
<dbReference type="AlphaFoldDB" id="A0A085N8S0"/>
<protein>
    <submittedName>
        <fullName evidence="3">Uncharacterized protein</fullName>
    </submittedName>
</protein>
<gene>
    <name evidence="2" type="ORF">M513_07047</name>
    <name evidence="3" type="ORF">M514_07047</name>
</gene>
<dbReference type="Proteomes" id="UP000030764">
    <property type="component" value="Unassembled WGS sequence"/>
</dbReference>